<evidence type="ECO:0000256" key="1">
    <source>
        <dbReference type="SAM" id="MobiDB-lite"/>
    </source>
</evidence>
<evidence type="ECO:0000313" key="4">
    <source>
        <dbReference type="Proteomes" id="UP001500909"/>
    </source>
</evidence>
<evidence type="ECO:0000313" key="3">
    <source>
        <dbReference type="EMBL" id="GAA0464524.1"/>
    </source>
</evidence>
<feature type="compositionally biased region" description="Basic and acidic residues" evidence="1">
    <location>
        <begin position="91"/>
        <end position="106"/>
    </location>
</feature>
<proteinExistence type="predicted"/>
<organism evidence="3 4">
    <name type="scientific">Streptomyces olivaceiscleroticus</name>
    <dbReference type="NCBI Taxonomy" id="68245"/>
    <lineage>
        <taxon>Bacteria</taxon>
        <taxon>Bacillati</taxon>
        <taxon>Actinomycetota</taxon>
        <taxon>Actinomycetes</taxon>
        <taxon>Kitasatosporales</taxon>
        <taxon>Streptomycetaceae</taxon>
        <taxon>Streptomyces</taxon>
    </lineage>
</organism>
<feature type="chain" id="PRO_5046256154" evidence="2">
    <location>
        <begin position="26"/>
        <end position="130"/>
    </location>
</feature>
<gene>
    <name evidence="3" type="ORF">GCM10010361_30600</name>
</gene>
<reference evidence="4" key="1">
    <citation type="journal article" date="2019" name="Int. J. Syst. Evol. Microbiol.">
        <title>The Global Catalogue of Microorganisms (GCM) 10K type strain sequencing project: providing services to taxonomists for standard genome sequencing and annotation.</title>
        <authorList>
            <consortium name="The Broad Institute Genomics Platform"/>
            <consortium name="The Broad Institute Genome Sequencing Center for Infectious Disease"/>
            <person name="Wu L."/>
            <person name="Ma J."/>
        </authorList>
    </citation>
    <scope>NUCLEOTIDE SEQUENCE [LARGE SCALE GENOMIC DNA]</scope>
    <source>
        <strain evidence="4">JCM 4805</strain>
    </source>
</reference>
<protein>
    <submittedName>
        <fullName evidence="3">Uncharacterized protein</fullName>
    </submittedName>
</protein>
<keyword evidence="4" id="KW-1185">Reference proteome</keyword>
<comment type="caution">
    <text evidence="3">The sequence shown here is derived from an EMBL/GenBank/DDBJ whole genome shotgun (WGS) entry which is preliminary data.</text>
</comment>
<dbReference type="Proteomes" id="UP001500909">
    <property type="component" value="Unassembled WGS sequence"/>
</dbReference>
<evidence type="ECO:0000256" key="2">
    <source>
        <dbReference type="SAM" id="SignalP"/>
    </source>
</evidence>
<feature type="signal peptide" evidence="2">
    <location>
        <begin position="1"/>
        <end position="25"/>
    </location>
</feature>
<feature type="compositionally biased region" description="Gly residues" evidence="1">
    <location>
        <begin position="115"/>
        <end position="130"/>
    </location>
</feature>
<feature type="region of interest" description="Disordered" evidence="1">
    <location>
        <begin position="31"/>
        <end position="130"/>
    </location>
</feature>
<keyword evidence="2" id="KW-0732">Signal</keyword>
<dbReference type="RefSeq" id="WP_346095475.1">
    <property type="nucleotide sequence ID" value="NZ_BAAABY010000023.1"/>
</dbReference>
<sequence length="130" mass="12570">MRTRLAAGAAAAASMIVLFGAPVVAAHAPASTAGTVQAADPGDEDPVNAPANVPGDPQPQPQGAFPGEKQPAEPGLQPGAGQGRPTQGDATKGDATKGDVTKDETSQKGNSGLLGQSGRGGLLGLGLLGL</sequence>
<dbReference type="EMBL" id="BAAABY010000023">
    <property type="protein sequence ID" value="GAA0464524.1"/>
    <property type="molecule type" value="Genomic_DNA"/>
</dbReference>
<name>A0ABP3JXF7_9ACTN</name>
<accession>A0ABP3JXF7</accession>